<gene>
    <name evidence="1" type="ORF">KHLLAP_LOCUS12977</name>
</gene>
<proteinExistence type="predicted"/>
<evidence type="ECO:0000313" key="1">
    <source>
        <dbReference type="EMBL" id="CAJ2512509.1"/>
    </source>
</evidence>
<dbReference type="Proteomes" id="UP001295740">
    <property type="component" value="Unassembled WGS sequence"/>
</dbReference>
<comment type="caution">
    <text evidence="1">The sequence shown here is derived from an EMBL/GenBank/DDBJ whole genome shotgun (WGS) entry which is preliminary data.</text>
</comment>
<name>A0AAI8VXG7_9PEZI</name>
<organism evidence="1 2">
    <name type="scientific">Anthostomella pinea</name>
    <dbReference type="NCBI Taxonomy" id="933095"/>
    <lineage>
        <taxon>Eukaryota</taxon>
        <taxon>Fungi</taxon>
        <taxon>Dikarya</taxon>
        <taxon>Ascomycota</taxon>
        <taxon>Pezizomycotina</taxon>
        <taxon>Sordariomycetes</taxon>
        <taxon>Xylariomycetidae</taxon>
        <taxon>Xylariales</taxon>
        <taxon>Xylariaceae</taxon>
        <taxon>Anthostomella</taxon>
    </lineage>
</organism>
<reference evidence="1" key="1">
    <citation type="submission" date="2023-10" db="EMBL/GenBank/DDBJ databases">
        <authorList>
            <person name="Hackl T."/>
        </authorList>
    </citation>
    <scope>NUCLEOTIDE SEQUENCE</scope>
</reference>
<dbReference type="AlphaFoldDB" id="A0AAI8VXG7"/>
<sequence length="86" mass="9478">MPSKAASARTVWDDTTRTDLLQALMDVAAPTPDEWHAIMDVCVFEFEHRGGVGGGRRDGQASPRIGITVVNLANMANYIDRHHDDE</sequence>
<accession>A0AAI8VXG7</accession>
<keyword evidence="2" id="KW-1185">Reference proteome</keyword>
<dbReference type="EMBL" id="CAUWAG010000019">
    <property type="protein sequence ID" value="CAJ2512509.1"/>
    <property type="molecule type" value="Genomic_DNA"/>
</dbReference>
<protein>
    <submittedName>
        <fullName evidence="1">Uu.00g055240.m01.CDS01</fullName>
    </submittedName>
</protein>
<evidence type="ECO:0000313" key="2">
    <source>
        <dbReference type="Proteomes" id="UP001295740"/>
    </source>
</evidence>